<dbReference type="AlphaFoldDB" id="A0A6V7QUK7"/>
<evidence type="ECO:0000313" key="2">
    <source>
        <dbReference type="EMBL" id="CAD1846829.1"/>
    </source>
</evidence>
<feature type="compositionally biased region" description="Pro residues" evidence="1">
    <location>
        <begin position="135"/>
        <end position="156"/>
    </location>
</feature>
<proteinExistence type="predicted"/>
<feature type="compositionally biased region" description="Basic residues" evidence="1">
    <location>
        <begin position="1"/>
        <end position="11"/>
    </location>
</feature>
<accession>A0A6V7QUK7</accession>
<dbReference type="EMBL" id="CAJEUB010000024">
    <property type="protein sequence ID" value="CAD1846829.1"/>
    <property type="molecule type" value="Genomic_DNA"/>
</dbReference>
<sequence>MLFAPRRRRRDHAPPPLHPRLPVRSPARPLLLATATMHSSSSSPSPPPPLPFAHAATTPEPAQRTANRHRLPQPHQALAHLRVRPGSRGLDWAHQPNPFLRFPDPSASASASPQTLPLIPPRPHDSPHYPLLFASPPPLPPLPSLPPLPLPPPLRLPLPLRLEDHGPLHMVPPRKP</sequence>
<organism evidence="2">
    <name type="scientific">Ananas comosus var. bracteatus</name>
    <name type="common">red pineapple</name>
    <dbReference type="NCBI Taxonomy" id="296719"/>
    <lineage>
        <taxon>Eukaryota</taxon>
        <taxon>Viridiplantae</taxon>
        <taxon>Streptophyta</taxon>
        <taxon>Embryophyta</taxon>
        <taxon>Tracheophyta</taxon>
        <taxon>Spermatophyta</taxon>
        <taxon>Magnoliopsida</taxon>
        <taxon>Liliopsida</taxon>
        <taxon>Poales</taxon>
        <taxon>Bromeliaceae</taxon>
        <taxon>Bromelioideae</taxon>
        <taxon>Ananas</taxon>
    </lineage>
</organism>
<evidence type="ECO:0000256" key="1">
    <source>
        <dbReference type="SAM" id="MobiDB-lite"/>
    </source>
</evidence>
<gene>
    <name evidence="2" type="ORF">CB5_LOCUS30040</name>
</gene>
<name>A0A6V7QUK7_ANACO</name>
<reference evidence="2" key="1">
    <citation type="submission" date="2020-07" db="EMBL/GenBank/DDBJ databases">
        <authorList>
            <person name="Lin J."/>
        </authorList>
    </citation>
    <scope>NUCLEOTIDE SEQUENCE</scope>
</reference>
<protein>
    <submittedName>
        <fullName evidence="2">Uncharacterized protein</fullName>
    </submittedName>
</protein>
<feature type="region of interest" description="Disordered" evidence="1">
    <location>
        <begin position="1"/>
        <end position="176"/>
    </location>
</feature>